<dbReference type="RefSeq" id="WP_035537316.1">
    <property type="nucleotide sequence ID" value="NZ_ARYL01000010.1"/>
</dbReference>
<dbReference type="PANTHER" id="PTHR22939:SF130">
    <property type="entry name" value="PERIPLASMIC SERINE ENDOPROTEASE DEGP-LIKE-RELATED"/>
    <property type="match status" value="1"/>
</dbReference>
<keyword evidence="10" id="KW-0378">Hydrolase</keyword>
<evidence type="ECO:0000313" key="18">
    <source>
        <dbReference type="Proteomes" id="UP000024942"/>
    </source>
</evidence>
<dbReference type="InterPro" id="IPR001478">
    <property type="entry name" value="PDZ"/>
</dbReference>
<comment type="similarity">
    <text evidence="3">Belongs to the peptidase S1C family.</text>
</comment>
<evidence type="ECO:0000256" key="9">
    <source>
        <dbReference type="ARBA" id="ARBA00022764"/>
    </source>
</evidence>
<dbReference type="EMBL" id="ARYL01000010">
    <property type="protein sequence ID" value="KDA02869.1"/>
    <property type="molecule type" value="Genomic_DNA"/>
</dbReference>
<keyword evidence="6 17" id="KW-0645">Protease</keyword>
<keyword evidence="18" id="KW-1185">Reference proteome</keyword>
<dbReference type="eggNOG" id="COG0265">
    <property type="taxonomic scope" value="Bacteria"/>
</dbReference>
<evidence type="ECO:0000256" key="1">
    <source>
        <dbReference type="ARBA" id="ARBA00001772"/>
    </source>
</evidence>
<dbReference type="GO" id="GO:0004252">
    <property type="term" value="F:serine-type endopeptidase activity"/>
    <property type="evidence" value="ECO:0007669"/>
    <property type="project" value="InterPro"/>
</dbReference>
<feature type="binding site" evidence="15">
    <location>
        <begin position="237"/>
        <end position="239"/>
    </location>
    <ligand>
        <name>substrate</name>
    </ligand>
</feature>
<dbReference type="PRINTS" id="PR00834">
    <property type="entry name" value="PROTEASES2C"/>
</dbReference>
<evidence type="ECO:0000256" key="11">
    <source>
        <dbReference type="ARBA" id="ARBA00022825"/>
    </source>
</evidence>
<dbReference type="OrthoDB" id="9758917at2"/>
<dbReference type="PANTHER" id="PTHR22939">
    <property type="entry name" value="SERINE PROTEASE FAMILY S1C HTRA-RELATED"/>
    <property type="match status" value="1"/>
</dbReference>
<sequence>MKNFGISRQALVAAVFGAAAVGTFTLSPKIFSPHADAQPIAIEAPQGAPLSFADLIERVEPSVVSVNVVSEREVGKLADMEQFFEQFRGMPGFDEFLENREKEEKENPEPETQEARSLGSGFLISKDGYVVTNNHVVENAKEIEVTLKDGREMEAELVGTDPQTDLAVLRIKEKGVYPYVRFGNSHTMRKGDWVVALGNPFGLGGTATAGILSADGRDIGAGPYTDFLQIDASINRGNSGGPTFDLNGNVIGVNTAIFSPTGGSVGIGFAIPAELADEVTQAIIKDGRVSRGWLGVAIQDLTEDMAEAQGLKDDAGAIIADVTIGSPAEKGGLERGDIILSVNTQKVKDATTTTRLVGKLIANTSNKFEILRGGKKKTVSVTVGERPDDLTARVVPASGSKAPAAEDNSTELGDLGVTFKPMDEETREKLGLKSGEHGLVITDVSRKGVFEEAGLQVGMVILEANNAPATSVDAFQKAIADAKKSGRTKVLVAVRIGQITNYRTLDLTTKG</sequence>
<comment type="subcellular location">
    <subcellularLocation>
        <location evidence="2">Periplasm</location>
    </subcellularLocation>
</comment>
<dbReference type="PATRIC" id="fig|1280953.3.peg.1612"/>
<evidence type="ECO:0000256" key="5">
    <source>
        <dbReference type="ARBA" id="ARBA00013958"/>
    </source>
</evidence>
<keyword evidence="9" id="KW-0574">Periplasm</keyword>
<dbReference type="Pfam" id="PF13180">
    <property type="entry name" value="PDZ_2"/>
    <property type="match status" value="2"/>
</dbReference>
<keyword evidence="7" id="KW-0732">Signal</keyword>
<dbReference type="GO" id="GO:0006508">
    <property type="term" value="P:proteolysis"/>
    <property type="evidence" value="ECO:0007669"/>
    <property type="project" value="UniProtKB-KW"/>
</dbReference>
<dbReference type="Proteomes" id="UP000024942">
    <property type="component" value="Unassembled WGS sequence"/>
</dbReference>
<keyword evidence="11" id="KW-0720">Serine protease</keyword>
<evidence type="ECO:0000256" key="2">
    <source>
        <dbReference type="ARBA" id="ARBA00004418"/>
    </source>
</evidence>
<dbReference type="FunFam" id="2.40.10.120:FF:000007">
    <property type="entry name" value="Periplasmic serine endoprotease DegP-like"/>
    <property type="match status" value="1"/>
</dbReference>
<evidence type="ECO:0000256" key="7">
    <source>
        <dbReference type="ARBA" id="ARBA00022729"/>
    </source>
</evidence>
<reference evidence="17 18" key="1">
    <citation type="journal article" date="2014" name="Antonie Van Leeuwenhoek">
        <title>Hyphomonas beringensis sp. nov. and Hyphomonas chukchiensis sp. nov., isolated from surface seawater of the Bering Sea and Chukchi Sea.</title>
        <authorList>
            <person name="Li C."/>
            <person name="Lai Q."/>
            <person name="Li G."/>
            <person name="Dong C."/>
            <person name="Wang J."/>
            <person name="Liao Y."/>
            <person name="Shao Z."/>
        </authorList>
    </citation>
    <scope>NUCLEOTIDE SEQUENCE [LARGE SCALE GENOMIC DNA]</scope>
    <source>
        <strain evidence="17 18">SCH89</strain>
    </source>
</reference>
<dbReference type="NCBIfam" id="TIGR02037">
    <property type="entry name" value="degP_htrA_DO"/>
    <property type="match status" value="1"/>
</dbReference>
<evidence type="ECO:0000256" key="10">
    <source>
        <dbReference type="ARBA" id="ARBA00022801"/>
    </source>
</evidence>
<comment type="caution">
    <text evidence="17">The sequence shown here is derived from an EMBL/GenBank/DDBJ whole genome shotgun (WGS) entry which is preliminary data.</text>
</comment>
<organism evidence="17 18">
    <name type="scientific">Hyphomonas oceanitis SCH89</name>
    <dbReference type="NCBI Taxonomy" id="1280953"/>
    <lineage>
        <taxon>Bacteria</taxon>
        <taxon>Pseudomonadati</taxon>
        <taxon>Pseudomonadota</taxon>
        <taxon>Alphaproteobacteria</taxon>
        <taxon>Hyphomonadales</taxon>
        <taxon>Hyphomonadaceae</taxon>
        <taxon>Hyphomonas</taxon>
    </lineage>
</organism>
<evidence type="ECO:0000256" key="8">
    <source>
        <dbReference type="ARBA" id="ARBA00022737"/>
    </source>
</evidence>
<name>A0A059G844_9PROT</name>
<evidence type="ECO:0000256" key="14">
    <source>
        <dbReference type="PIRSR" id="PIRSR611782-1"/>
    </source>
</evidence>
<dbReference type="InterPro" id="IPR036034">
    <property type="entry name" value="PDZ_sf"/>
</dbReference>
<dbReference type="SUPFAM" id="SSF50494">
    <property type="entry name" value="Trypsin-like serine proteases"/>
    <property type="match status" value="1"/>
</dbReference>
<dbReference type="SUPFAM" id="SSF50156">
    <property type="entry name" value="PDZ domain-like"/>
    <property type="match status" value="2"/>
</dbReference>
<gene>
    <name evidence="17" type="ORF">HOC_07987</name>
</gene>
<feature type="active site" description="Charge relay system" evidence="14">
    <location>
        <position position="165"/>
    </location>
</feature>
<dbReference type="InterPro" id="IPR011782">
    <property type="entry name" value="Pept_S1C_Do"/>
</dbReference>
<feature type="binding site" evidence="15">
    <location>
        <position position="165"/>
    </location>
    <ligand>
        <name>substrate</name>
    </ligand>
</feature>
<dbReference type="SMART" id="SM00228">
    <property type="entry name" value="PDZ"/>
    <property type="match status" value="2"/>
</dbReference>
<comment type="catalytic activity">
    <reaction evidence="1">
        <text>Acts on substrates that are at least partially unfolded. The cleavage site P1 residue is normally between a pair of hydrophobic residues, such as Val-|-Val.</text>
        <dbReference type="EC" id="3.4.21.107"/>
    </reaction>
</comment>
<dbReference type="CDD" id="cd10839">
    <property type="entry name" value="cpPDZ1_DegP-like"/>
    <property type="match status" value="1"/>
</dbReference>
<evidence type="ECO:0000256" key="3">
    <source>
        <dbReference type="ARBA" id="ARBA00010541"/>
    </source>
</evidence>
<evidence type="ECO:0000256" key="12">
    <source>
        <dbReference type="ARBA" id="ARBA00023016"/>
    </source>
</evidence>
<dbReference type="PROSITE" id="PS50106">
    <property type="entry name" value="PDZ"/>
    <property type="match status" value="1"/>
</dbReference>
<dbReference type="EC" id="3.4.21.107" evidence="4"/>
<evidence type="ECO:0000256" key="15">
    <source>
        <dbReference type="PIRSR" id="PIRSR611782-2"/>
    </source>
</evidence>
<dbReference type="GO" id="GO:0042597">
    <property type="term" value="C:periplasmic space"/>
    <property type="evidence" value="ECO:0007669"/>
    <property type="project" value="UniProtKB-SubCell"/>
</dbReference>
<dbReference type="STRING" id="1280953.HOC_07987"/>
<evidence type="ECO:0000256" key="13">
    <source>
        <dbReference type="ARBA" id="ARBA00032850"/>
    </source>
</evidence>
<dbReference type="AlphaFoldDB" id="A0A059G844"/>
<protein>
    <recommendedName>
        <fullName evidence="5">Probable periplasmic serine endoprotease DegP-like</fullName>
        <ecNumber evidence="4">3.4.21.107</ecNumber>
    </recommendedName>
    <alternativeName>
        <fullName evidence="13">Protease Do</fullName>
    </alternativeName>
</protein>
<evidence type="ECO:0000313" key="17">
    <source>
        <dbReference type="EMBL" id="KDA02869.1"/>
    </source>
</evidence>
<dbReference type="Pfam" id="PF13365">
    <property type="entry name" value="Trypsin_2"/>
    <property type="match status" value="1"/>
</dbReference>
<feature type="domain" description="PDZ" evidence="16">
    <location>
        <begin position="283"/>
        <end position="351"/>
    </location>
</feature>
<dbReference type="InterPro" id="IPR001940">
    <property type="entry name" value="Peptidase_S1C"/>
</dbReference>
<proteinExistence type="inferred from homology"/>
<dbReference type="Gene3D" id="2.30.42.10">
    <property type="match status" value="2"/>
</dbReference>
<feature type="active site" description="Charge relay system" evidence="14">
    <location>
        <position position="135"/>
    </location>
</feature>
<dbReference type="InterPro" id="IPR009003">
    <property type="entry name" value="Peptidase_S1_PA"/>
</dbReference>
<evidence type="ECO:0000256" key="4">
    <source>
        <dbReference type="ARBA" id="ARBA00013035"/>
    </source>
</evidence>
<keyword evidence="8" id="KW-0677">Repeat</keyword>
<evidence type="ECO:0000256" key="6">
    <source>
        <dbReference type="ARBA" id="ARBA00022670"/>
    </source>
</evidence>
<dbReference type="Gene3D" id="2.40.10.120">
    <property type="match status" value="1"/>
</dbReference>
<accession>A0A059G844</accession>
<evidence type="ECO:0000259" key="16">
    <source>
        <dbReference type="PROSITE" id="PS50106"/>
    </source>
</evidence>
<keyword evidence="12" id="KW-0346">Stress response</keyword>
<feature type="binding site" evidence="15">
    <location>
        <position position="135"/>
    </location>
    <ligand>
        <name>substrate</name>
    </ligand>
</feature>
<feature type="active site" description="Charge relay system" evidence="14">
    <location>
        <position position="239"/>
    </location>
</feature>